<evidence type="ECO:0000256" key="3">
    <source>
        <dbReference type="ARBA" id="ARBA00023163"/>
    </source>
</evidence>
<name>A0ABS7PST8_9SPHN</name>
<dbReference type="Gene3D" id="1.10.260.40">
    <property type="entry name" value="lambda repressor-like DNA-binding domains"/>
    <property type="match status" value="1"/>
</dbReference>
<gene>
    <name evidence="5" type="ORF">K7G82_18410</name>
</gene>
<evidence type="ECO:0000313" key="6">
    <source>
        <dbReference type="Proteomes" id="UP000706039"/>
    </source>
</evidence>
<evidence type="ECO:0000259" key="4">
    <source>
        <dbReference type="PROSITE" id="PS50943"/>
    </source>
</evidence>
<accession>A0ABS7PST8</accession>
<dbReference type="PROSITE" id="PS50943">
    <property type="entry name" value="HTH_CROC1"/>
    <property type="match status" value="1"/>
</dbReference>
<evidence type="ECO:0000256" key="1">
    <source>
        <dbReference type="ARBA" id="ARBA00023015"/>
    </source>
</evidence>
<dbReference type="SMART" id="SM00530">
    <property type="entry name" value="HTH_XRE"/>
    <property type="match status" value="1"/>
</dbReference>
<dbReference type="InterPro" id="IPR001387">
    <property type="entry name" value="Cro/C1-type_HTH"/>
</dbReference>
<evidence type="ECO:0000256" key="2">
    <source>
        <dbReference type="ARBA" id="ARBA00023125"/>
    </source>
</evidence>
<sequence length="74" mass="8157">MSNDPDLVALGQTIRQLRKAQELTQEELAFRSGLHVNYIGGIERGERNVGVKALFSLARGLDVQPSELFSSVTE</sequence>
<dbReference type="InterPro" id="IPR010982">
    <property type="entry name" value="Lambda_DNA-bd_dom_sf"/>
</dbReference>
<evidence type="ECO:0000313" key="5">
    <source>
        <dbReference type="EMBL" id="MBY8824283.1"/>
    </source>
</evidence>
<keyword evidence="1" id="KW-0805">Transcription regulation</keyword>
<dbReference type="PANTHER" id="PTHR46797">
    <property type="entry name" value="HTH-TYPE TRANSCRIPTIONAL REGULATOR"/>
    <property type="match status" value="1"/>
</dbReference>
<reference evidence="5 6" key="1">
    <citation type="submission" date="2021-08" db="EMBL/GenBank/DDBJ databases">
        <authorList>
            <person name="Tuo L."/>
        </authorList>
    </citation>
    <scope>NUCLEOTIDE SEQUENCE [LARGE SCALE GENOMIC DNA]</scope>
    <source>
        <strain evidence="5 6">JCM 31229</strain>
    </source>
</reference>
<dbReference type="InterPro" id="IPR050807">
    <property type="entry name" value="TransReg_Diox_bact_type"/>
</dbReference>
<dbReference type="Pfam" id="PF01381">
    <property type="entry name" value="HTH_3"/>
    <property type="match status" value="1"/>
</dbReference>
<organism evidence="5 6">
    <name type="scientific">Sphingomonas colocasiae</name>
    <dbReference type="NCBI Taxonomy" id="1848973"/>
    <lineage>
        <taxon>Bacteria</taxon>
        <taxon>Pseudomonadati</taxon>
        <taxon>Pseudomonadota</taxon>
        <taxon>Alphaproteobacteria</taxon>
        <taxon>Sphingomonadales</taxon>
        <taxon>Sphingomonadaceae</taxon>
        <taxon>Sphingomonas</taxon>
    </lineage>
</organism>
<feature type="domain" description="HTH cro/C1-type" evidence="4">
    <location>
        <begin position="14"/>
        <end position="68"/>
    </location>
</feature>
<dbReference type="SUPFAM" id="SSF47413">
    <property type="entry name" value="lambda repressor-like DNA-binding domains"/>
    <property type="match status" value="1"/>
</dbReference>
<keyword evidence="6" id="KW-1185">Reference proteome</keyword>
<keyword evidence="3" id="KW-0804">Transcription</keyword>
<keyword evidence="2" id="KW-0238">DNA-binding</keyword>
<protein>
    <submittedName>
        <fullName evidence="5">Helix-turn-helix transcriptional regulator</fullName>
    </submittedName>
</protein>
<dbReference type="CDD" id="cd00093">
    <property type="entry name" value="HTH_XRE"/>
    <property type="match status" value="1"/>
</dbReference>
<dbReference type="EMBL" id="JAINVV010000008">
    <property type="protein sequence ID" value="MBY8824283.1"/>
    <property type="molecule type" value="Genomic_DNA"/>
</dbReference>
<dbReference type="PANTHER" id="PTHR46797:SF23">
    <property type="entry name" value="HTH-TYPE TRANSCRIPTIONAL REGULATOR SUTR"/>
    <property type="match status" value="1"/>
</dbReference>
<dbReference type="Proteomes" id="UP000706039">
    <property type="component" value="Unassembled WGS sequence"/>
</dbReference>
<comment type="caution">
    <text evidence="5">The sequence shown here is derived from an EMBL/GenBank/DDBJ whole genome shotgun (WGS) entry which is preliminary data.</text>
</comment>
<proteinExistence type="predicted"/>